<feature type="domain" description="Calcineurin-like phosphoesterase" evidence="1">
    <location>
        <begin position="14"/>
        <end position="99"/>
    </location>
</feature>
<dbReference type="Gene3D" id="3.60.21.10">
    <property type="match status" value="1"/>
</dbReference>
<organism evidence="2 3">
    <name type="scientific">Cardiobacterium valvarum</name>
    <dbReference type="NCBI Taxonomy" id="194702"/>
    <lineage>
        <taxon>Bacteria</taxon>
        <taxon>Pseudomonadati</taxon>
        <taxon>Pseudomonadota</taxon>
        <taxon>Gammaproteobacteria</taxon>
        <taxon>Cardiobacteriales</taxon>
        <taxon>Cardiobacteriaceae</taxon>
        <taxon>Cardiobacterium</taxon>
    </lineage>
</organism>
<dbReference type="AlphaFoldDB" id="A0A381EBC7"/>
<dbReference type="EC" id="3.6.1.17" evidence="2"/>
<dbReference type="Proteomes" id="UP000254572">
    <property type="component" value="Unassembled WGS sequence"/>
</dbReference>
<evidence type="ECO:0000259" key="1">
    <source>
        <dbReference type="Pfam" id="PF00149"/>
    </source>
</evidence>
<evidence type="ECO:0000313" key="2">
    <source>
        <dbReference type="EMBL" id="SUX24250.1"/>
    </source>
</evidence>
<keyword evidence="2" id="KW-0378">Hydrolase</keyword>
<dbReference type="EMBL" id="UFUW01000001">
    <property type="protein sequence ID" value="SUX24250.1"/>
    <property type="molecule type" value="Genomic_DNA"/>
</dbReference>
<proteinExistence type="predicted"/>
<dbReference type="InterPro" id="IPR004843">
    <property type="entry name" value="Calcineurin-like_PHP"/>
</dbReference>
<dbReference type="OrthoDB" id="9807890at2"/>
<dbReference type="Pfam" id="PF00149">
    <property type="entry name" value="Metallophos"/>
    <property type="match status" value="1"/>
</dbReference>
<keyword evidence="3" id="KW-1185">Reference proteome</keyword>
<dbReference type="PANTHER" id="PTHR42850:SF7">
    <property type="entry name" value="BIS(5'-NUCLEOSYL)-TETRAPHOSPHATASE PRPE [ASYMMETRICAL]"/>
    <property type="match status" value="1"/>
</dbReference>
<dbReference type="SUPFAM" id="SSF56300">
    <property type="entry name" value="Metallo-dependent phosphatases"/>
    <property type="match status" value="1"/>
</dbReference>
<accession>A0A381EBC7</accession>
<dbReference type="InterPro" id="IPR029052">
    <property type="entry name" value="Metallo-depent_PP-like"/>
</dbReference>
<dbReference type="GO" id="GO:0016791">
    <property type="term" value="F:phosphatase activity"/>
    <property type="evidence" value="ECO:0007669"/>
    <property type="project" value="TreeGrafter"/>
</dbReference>
<reference evidence="2 3" key="1">
    <citation type="submission" date="2018-06" db="EMBL/GenBank/DDBJ databases">
        <authorList>
            <consortium name="Pathogen Informatics"/>
            <person name="Doyle S."/>
        </authorList>
    </citation>
    <scope>NUCLEOTIDE SEQUENCE [LARGE SCALE GENOMIC DNA]</scope>
    <source>
        <strain evidence="2 3">NCTC13294</strain>
    </source>
</reference>
<name>A0A381EBC7_9GAMM</name>
<evidence type="ECO:0000313" key="3">
    <source>
        <dbReference type="Proteomes" id="UP000254572"/>
    </source>
</evidence>
<gene>
    <name evidence="2" type="primary">prpE</name>
    <name evidence="2" type="ORF">NCTC13294_01770</name>
</gene>
<dbReference type="InterPro" id="IPR050126">
    <property type="entry name" value="Ap4A_hydrolase"/>
</dbReference>
<sequence length="340" mass="38062">MPHIDTLPAGALDIIGDIHGEYTALQQLLGHLGYRPDGSHPQGRRLVFVGDLVDRGNDVPAVLDWFMRAHAAGYAQMVLGNHEINLLLGDAKPGSGWYFVQRADKDAADFAPWQHYPATGKAALHHFLAAQPLVLERDDLRIVHAAWLPAAIARLRAAPDDDLVANHRRWENALAEEAGQQPWYPAWQAEEACDGDLHDPGHLPAYRPATAARDSYYSRGNPVRALTCGSESPAAVPHYAGGRWRFVVRTPWWQDYHDAPAVVIGHYWRRWRGEHPLFPCPPQHWFGARHNVFCCDYAVGARWCDRKAGIAPQHSAYRLAALRWPEKTLVFDDGETVATL</sequence>
<protein>
    <submittedName>
        <fullName evidence="2">Bis(5'-nucleosyl)-tetraphosphatase prpE [asymmetrical]</fullName>
        <ecNumber evidence="2">3.6.1.17</ecNumber>
    </submittedName>
</protein>
<dbReference type="PANTHER" id="PTHR42850">
    <property type="entry name" value="METALLOPHOSPHOESTERASE"/>
    <property type="match status" value="1"/>
</dbReference>
<dbReference type="RefSeq" id="WP_115611990.1">
    <property type="nucleotide sequence ID" value="NZ_JBHLZC010000002.1"/>
</dbReference>
<dbReference type="GO" id="GO:0004081">
    <property type="term" value="F:bis(5'-nucleosyl)-tetraphosphatase (asymmetrical) activity"/>
    <property type="evidence" value="ECO:0007669"/>
    <property type="project" value="UniProtKB-EC"/>
</dbReference>
<dbReference type="GO" id="GO:0005737">
    <property type="term" value="C:cytoplasm"/>
    <property type="evidence" value="ECO:0007669"/>
    <property type="project" value="TreeGrafter"/>
</dbReference>